<organism evidence="5 6">
    <name type="scientific">Oryzomonas sagensis</name>
    <dbReference type="NCBI Taxonomy" id="2603857"/>
    <lineage>
        <taxon>Bacteria</taxon>
        <taxon>Pseudomonadati</taxon>
        <taxon>Thermodesulfobacteriota</taxon>
        <taxon>Desulfuromonadia</taxon>
        <taxon>Geobacterales</taxon>
        <taxon>Geobacteraceae</taxon>
        <taxon>Oryzomonas</taxon>
    </lineage>
</organism>
<evidence type="ECO:0000259" key="4">
    <source>
        <dbReference type="Pfam" id="PF13525"/>
    </source>
</evidence>
<dbReference type="Gene3D" id="1.25.40.10">
    <property type="entry name" value="Tetratricopeptide repeat domain"/>
    <property type="match status" value="1"/>
</dbReference>
<dbReference type="SUPFAM" id="SSF48435">
    <property type="entry name" value="Bacterial muramidases"/>
    <property type="match status" value="1"/>
</dbReference>
<evidence type="ECO:0000256" key="3">
    <source>
        <dbReference type="SAM" id="SignalP"/>
    </source>
</evidence>
<feature type="signal peptide" evidence="3">
    <location>
        <begin position="1"/>
        <end position="30"/>
    </location>
</feature>
<sequence>MPVRRSPITSLIIPALALFLLLAGALCAPAAELDDSNLFVEAFNAYQKKDYLLAIDKVKQLTQLFPDTPLKDVSLLLLARSGLKSGDNALAARTVNQFLSEFPATPLRSSIEDDLLTLGARQHKGEKLTENRALHMAAVKVRNEQLAIERAIAEKQEQERLARLKAEQERIAREKAELERRERERIAAEKAAKETIRTATTITVEKSRIALAGQNGTLPFEIANNTKNSEEYLLEVSAPAEYGAQLSAGTTPGAATDRVTVGAGQSFKGAIAFHIPSDRVDGERKSVSLKAVSARFADVALTQETLVTITAPLVRVVARPAGQGIVPGGQVRYRMTVLNIGSQTAQELTGRLILPPQFEFPDAENPQFHREGADALSFKIDPLETGKMSEYYLNLRVRGDSAIGQEVRYRVEVFNGQLQRKETFASSAAVVQGK</sequence>
<evidence type="ECO:0000256" key="1">
    <source>
        <dbReference type="ARBA" id="ARBA00022729"/>
    </source>
</evidence>
<dbReference type="InterPro" id="IPR011990">
    <property type="entry name" value="TPR-like_helical_dom_sf"/>
</dbReference>
<comment type="caution">
    <text evidence="5">The sequence shown here is derived from an EMBL/GenBank/DDBJ whole genome shotgun (WGS) entry which is preliminary data.</text>
</comment>
<feature type="domain" description="Outer membrane lipoprotein BamD-like" evidence="4">
    <location>
        <begin position="34"/>
        <end position="106"/>
    </location>
</feature>
<accession>A0ABQ6TNN1</accession>
<gene>
    <name evidence="5" type="ORF">F6V30_08315</name>
</gene>
<feature type="coiled-coil region" evidence="2">
    <location>
        <begin position="141"/>
        <end position="191"/>
    </location>
</feature>
<keyword evidence="1 3" id="KW-0732">Signal</keyword>
<dbReference type="Pfam" id="PF13525">
    <property type="entry name" value="YfiO"/>
    <property type="match status" value="1"/>
</dbReference>
<keyword evidence="2" id="KW-0175">Coiled coil</keyword>
<keyword evidence="6" id="KW-1185">Reference proteome</keyword>
<reference evidence="5 6" key="1">
    <citation type="journal article" date="2020" name="Microorganisms">
        <title>Description of Three Novel Members in the Family Geobacteraceae, Oryzomonas japonicum gen. nov., sp. nov., Oryzomonas sagensis sp. nov., and Oryzomonas ruber sp. nov.</title>
        <authorList>
            <person name="Xu Z."/>
            <person name="Masuda Y."/>
            <person name="Hayakawa C."/>
            <person name="Ushijima N."/>
            <person name="Kawano K."/>
            <person name="Shiratori Y."/>
            <person name="Senoo K."/>
            <person name="Itoh H."/>
        </authorList>
    </citation>
    <scope>NUCLEOTIDE SEQUENCE [LARGE SCALE GENOMIC DNA]</scope>
    <source>
        <strain evidence="5 6">Red100</strain>
    </source>
</reference>
<evidence type="ECO:0000313" key="5">
    <source>
        <dbReference type="EMBL" id="KAB0670155.1"/>
    </source>
</evidence>
<dbReference type="InterPro" id="IPR039565">
    <property type="entry name" value="BamD-like"/>
</dbReference>
<protein>
    <submittedName>
        <fullName evidence="5">Outer membrane protein assembly factor BamD</fullName>
    </submittedName>
</protein>
<evidence type="ECO:0000256" key="2">
    <source>
        <dbReference type="SAM" id="Coils"/>
    </source>
</evidence>
<dbReference type="Proteomes" id="UP000798046">
    <property type="component" value="Unassembled WGS sequence"/>
</dbReference>
<name>A0ABQ6TNN1_9BACT</name>
<dbReference type="EMBL" id="VZRA01000002">
    <property type="protein sequence ID" value="KAB0670155.1"/>
    <property type="molecule type" value="Genomic_DNA"/>
</dbReference>
<evidence type="ECO:0000313" key="6">
    <source>
        <dbReference type="Proteomes" id="UP000798046"/>
    </source>
</evidence>
<dbReference type="InterPro" id="IPR008939">
    <property type="entry name" value="Lytic_TGlycosylase_superhlx_U"/>
</dbReference>
<proteinExistence type="predicted"/>
<feature type="chain" id="PRO_5045159719" evidence="3">
    <location>
        <begin position="31"/>
        <end position="434"/>
    </location>
</feature>